<keyword evidence="2 3" id="KW-0040">ANK repeat</keyword>
<dbReference type="Proteomes" id="UP000178912">
    <property type="component" value="Unassembled WGS sequence"/>
</dbReference>
<name>A0A1E1K162_9HELO</name>
<dbReference type="PROSITE" id="PS50088">
    <property type="entry name" value="ANK_REPEAT"/>
    <property type="match status" value="1"/>
</dbReference>
<evidence type="ECO:0000256" key="2">
    <source>
        <dbReference type="ARBA" id="ARBA00023043"/>
    </source>
</evidence>
<dbReference type="Pfam" id="PF12796">
    <property type="entry name" value="Ank_2"/>
    <property type="match status" value="1"/>
</dbReference>
<evidence type="ECO:0008006" key="6">
    <source>
        <dbReference type="Google" id="ProtNLM"/>
    </source>
</evidence>
<keyword evidence="1" id="KW-0677">Repeat</keyword>
<dbReference type="AlphaFoldDB" id="A0A1E1K162"/>
<sequence length="443" mass="48689">MAEFYHLYDLPLDIFKTLLDNIVESIVIHRNPSELSELQGFDWFVIPGALYRSPGFAFPNNSADRSAKRVLGEFILFRTLADGKRYWNLSARLHRILEVILPGLDHTEENYHTALKALVAVVADAHPGHGPVRLMDCTNSDPLLDETFRSDYLKITARPGSSQIFDEIVIDARKEGIVRIANLPTQAFGQSLLINAAGGGQLSLVVRIMDARTSAGYIMDNYELTIALRAAILGGHQDTVNLLLAPKNGVDVFNVLCKRLKVPKSHVELLVEAAYNGHIDFVKLCLANGADVNELLFQKGWKLLLAAGARPTDYTCRWHSLTAAAQRGHHEIVADLLAADVVPAHHGNWNHLVTSCNYGQSRAVEVLLDTGVELWYKERALGIAAGRGSESIVRLLVSRGAEIDGSDCVSHGSEPPMKEAMSNVQQNVVRVLGELEAKDVIPS</sequence>
<evidence type="ECO:0000256" key="3">
    <source>
        <dbReference type="PROSITE-ProRule" id="PRU00023"/>
    </source>
</evidence>
<gene>
    <name evidence="4" type="ORF">RAG0_02245</name>
</gene>
<dbReference type="InterPro" id="IPR036770">
    <property type="entry name" value="Ankyrin_rpt-contain_sf"/>
</dbReference>
<dbReference type="SMART" id="SM00248">
    <property type="entry name" value="ANK"/>
    <property type="match status" value="4"/>
</dbReference>
<organism evidence="4 5">
    <name type="scientific">Rhynchosporium agropyri</name>
    <dbReference type="NCBI Taxonomy" id="914238"/>
    <lineage>
        <taxon>Eukaryota</taxon>
        <taxon>Fungi</taxon>
        <taxon>Dikarya</taxon>
        <taxon>Ascomycota</taxon>
        <taxon>Pezizomycotina</taxon>
        <taxon>Leotiomycetes</taxon>
        <taxon>Helotiales</taxon>
        <taxon>Ploettnerulaceae</taxon>
        <taxon>Rhynchosporium</taxon>
    </lineage>
</organism>
<accession>A0A1E1K162</accession>
<evidence type="ECO:0000313" key="4">
    <source>
        <dbReference type="EMBL" id="CZS91722.1"/>
    </source>
</evidence>
<evidence type="ECO:0000256" key="1">
    <source>
        <dbReference type="ARBA" id="ARBA00022737"/>
    </source>
</evidence>
<dbReference type="SUPFAM" id="SSF48403">
    <property type="entry name" value="Ankyrin repeat"/>
    <property type="match status" value="1"/>
</dbReference>
<dbReference type="Gene3D" id="1.25.40.20">
    <property type="entry name" value="Ankyrin repeat-containing domain"/>
    <property type="match status" value="2"/>
</dbReference>
<proteinExistence type="predicted"/>
<keyword evidence="5" id="KW-1185">Reference proteome</keyword>
<dbReference type="PANTHER" id="PTHR24198:SF165">
    <property type="entry name" value="ANKYRIN REPEAT-CONTAINING PROTEIN-RELATED"/>
    <property type="match status" value="1"/>
</dbReference>
<dbReference type="InterPro" id="IPR002110">
    <property type="entry name" value="Ankyrin_rpt"/>
</dbReference>
<dbReference type="EMBL" id="FJUX01000009">
    <property type="protein sequence ID" value="CZS91722.1"/>
    <property type="molecule type" value="Genomic_DNA"/>
</dbReference>
<dbReference type="PANTHER" id="PTHR24198">
    <property type="entry name" value="ANKYRIN REPEAT AND PROTEIN KINASE DOMAIN-CONTAINING PROTEIN"/>
    <property type="match status" value="1"/>
</dbReference>
<feature type="repeat" description="ANK" evidence="3">
    <location>
        <begin position="376"/>
        <end position="408"/>
    </location>
</feature>
<protein>
    <recommendedName>
        <fullName evidence="6">Ankyrin</fullName>
    </recommendedName>
</protein>
<evidence type="ECO:0000313" key="5">
    <source>
        <dbReference type="Proteomes" id="UP000178912"/>
    </source>
</evidence>
<dbReference type="OrthoDB" id="4772757at2759"/>
<reference evidence="5" key="1">
    <citation type="submission" date="2016-03" db="EMBL/GenBank/DDBJ databases">
        <authorList>
            <person name="Guldener U."/>
        </authorList>
    </citation>
    <scope>NUCLEOTIDE SEQUENCE [LARGE SCALE GENOMIC DNA]</scope>
    <source>
        <strain evidence="5">04CH-RAC-A.6.1</strain>
    </source>
</reference>